<evidence type="ECO:0000259" key="15">
    <source>
        <dbReference type="Pfam" id="PF13891"/>
    </source>
</evidence>
<gene>
    <name evidence="16" type="ORF">PoB_002115200</name>
</gene>
<keyword evidence="5" id="KW-0597">Phosphoprotein</keyword>
<dbReference type="InterPro" id="IPR025927">
    <property type="entry name" value="Znf_KANL2-like"/>
</dbReference>
<evidence type="ECO:0000313" key="17">
    <source>
        <dbReference type="Proteomes" id="UP000735302"/>
    </source>
</evidence>
<evidence type="ECO:0000256" key="4">
    <source>
        <dbReference type="ARBA" id="ARBA00022499"/>
    </source>
</evidence>
<evidence type="ECO:0000256" key="3">
    <source>
        <dbReference type="ARBA" id="ARBA00015508"/>
    </source>
</evidence>
<sequence length="556" mass="61360">MEREKTLKGMSHSDHKPQNMKSMAGSMVNKNISAMSEKDAFCKYSHRVCTQNCLEGYNFCIRHILEDKTAPYKQCAYMTKTGRRCPSAAPKQEKKEGFCSAHNRKSLLARQRLARKRRPRETGEGLLEELVALTSAAGSGGSGGTQHEHRRSKMFTDSVASRALDYASSSDSESEFGPVVEQTWRDDGDSDAESIDSDQEDLLKYAGVYTTEEVAQILRDKLIRLQALYIDQFKRLKHMLMVKRRQYLRARGLERETFGSIKLYKKDPTQRDRYNKLKALKQYHRKAGKEALLQLQSTQRRIQASAENTAGPMSPARAVTVPASAAGSSAGSSFPACTFLDDGILCGSIVVPLSKFCQKHILHDPWQLLYRPCPFADSQCGRPVPTLLNTEFCSLHQSLPPGIKLEDDKSSVDTAALETPAKSSKDTSSAPVSSLADLSSVKPEGAGQDCEIKPEIKQEVHSLLGGSDDVQMDGQSSDRFDPIISTKVDNNTSILDSKSSGTITLTDSGSSRNIDSHMSNSANAGSVNKEEGDHHSVIFTLGEEEDEDDEMDKQGR</sequence>
<evidence type="ECO:0000256" key="9">
    <source>
        <dbReference type="ARBA" id="ARBA00023242"/>
    </source>
</evidence>
<evidence type="ECO:0000256" key="6">
    <source>
        <dbReference type="ARBA" id="ARBA00022843"/>
    </source>
</evidence>
<dbReference type="Pfam" id="PF13891">
    <property type="entry name" value="zf-C3HC3H_KANSL2"/>
    <property type="match status" value="2"/>
</dbReference>
<dbReference type="EMBL" id="BLXT01002468">
    <property type="protein sequence ID" value="GFN94646.1"/>
    <property type="molecule type" value="Genomic_DNA"/>
</dbReference>
<dbReference type="GO" id="GO:0005739">
    <property type="term" value="C:mitochondrion"/>
    <property type="evidence" value="ECO:0007669"/>
    <property type="project" value="UniProtKB-SubCell"/>
</dbReference>
<evidence type="ECO:0000313" key="16">
    <source>
        <dbReference type="EMBL" id="GFN94646.1"/>
    </source>
</evidence>
<keyword evidence="7" id="KW-0156">Chromatin regulator</keyword>
<evidence type="ECO:0000256" key="14">
    <source>
        <dbReference type="SAM" id="MobiDB-lite"/>
    </source>
</evidence>
<evidence type="ECO:0000256" key="10">
    <source>
        <dbReference type="ARBA" id="ARBA00032947"/>
    </source>
</evidence>
<evidence type="ECO:0000256" key="11">
    <source>
        <dbReference type="ARBA" id="ARBA00033378"/>
    </source>
</evidence>
<feature type="domain" description="KANL2-like probable zinc-finger" evidence="15">
    <location>
        <begin position="42"/>
        <end position="103"/>
    </location>
</feature>
<feature type="compositionally biased region" description="Acidic residues" evidence="14">
    <location>
        <begin position="542"/>
        <end position="556"/>
    </location>
</feature>
<evidence type="ECO:0000256" key="12">
    <source>
        <dbReference type="ARBA" id="ARBA00093359"/>
    </source>
</evidence>
<keyword evidence="4" id="KW-1017">Isopeptide bond</keyword>
<dbReference type="Proteomes" id="UP000735302">
    <property type="component" value="Unassembled WGS sequence"/>
</dbReference>
<keyword evidence="6" id="KW-0832">Ubl conjugation</keyword>
<feature type="region of interest" description="Disordered" evidence="14">
    <location>
        <begin position="417"/>
        <end position="452"/>
    </location>
</feature>
<comment type="subcellular location">
    <subcellularLocation>
        <location evidence="2">Mitochondrion</location>
    </subcellularLocation>
    <subcellularLocation>
        <location evidence="1">Nucleus</location>
    </subcellularLocation>
</comment>
<evidence type="ECO:0000256" key="5">
    <source>
        <dbReference type="ARBA" id="ARBA00022553"/>
    </source>
</evidence>
<accession>A0AAV3ZJC5</accession>
<feature type="region of interest" description="Disordered" evidence="14">
    <location>
        <begin position="500"/>
        <end position="556"/>
    </location>
</feature>
<dbReference type="PANTHER" id="PTHR13453:SF1">
    <property type="entry name" value="KAT8 REGULATORY NSL COMPLEX SUBUNIT 2"/>
    <property type="match status" value="1"/>
</dbReference>
<comment type="caution">
    <text evidence="16">The sequence shown here is derived from an EMBL/GenBank/DDBJ whole genome shotgun (WGS) entry which is preliminary data.</text>
</comment>
<keyword evidence="9" id="KW-0539">Nucleus</keyword>
<evidence type="ECO:0000256" key="7">
    <source>
        <dbReference type="ARBA" id="ARBA00022853"/>
    </source>
</evidence>
<evidence type="ECO:0000256" key="13">
    <source>
        <dbReference type="ARBA" id="ARBA00093543"/>
    </source>
</evidence>
<comment type="subunit">
    <text evidence="13">Component of the NSL complex at least composed of KAT8/MOF, KANSL1, KANSL2, KANSL3, MCRS1, PHF20, OGT1/OGT, WDR5 and HCFC1.</text>
</comment>
<organism evidence="16 17">
    <name type="scientific">Plakobranchus ocellatus</name>
    <dbReference type="NCBI Taxonomy" id="259542"/>
    <lineage>
        <taxon>Eukaryota</taxon>
        <taxon>Metazoa</taxon>
        <taxon>Spiralia</taxon>
        <taxon>Lophotrochozoa</taxon>
        <taxon>Mollusca</taxon>
        <taxon>Gastropoda</taxon>
        <taxon>Heterobranchia</taxon>
        <taxon>Euthyneura</taxon>
        <taxon>Panpulmonata</taxon>
        <taxon>Sacoglossa</taxon>
        <taxon>Placobranchoidea</taxon>
        <taxon>Plakobranchidae</taxon>
        <taxon>Plakobranchus</taxon>
    </lineage>
</organism>
<feature type="domain" description="KANL2-like probable zinc-finger" evidence="15">
    <location>
        <begin position="345"/>
        <end position="397"/>
    </location>
</feature>
<keyword evidence="8" id="KW-0496">Mitochondrion</keyword>
<evidence type="ECO:0000256" key="8">
    <source>
        <dbReference type="ARBA" id="ARBA00023128"/>
    </source>
</evidence>
<keyword evidence="17" id="KW-1185">Reference proteome</keyword>
<dbReference type="GO" id="GO:0006325">
    <property type="term" value="P:chromatin organization"/>
    <property type="evidence" value="ECO:0007669"/>
    <property type="project" value="UniProtKB-KW"/>
</dbReference>
<dbReference type="PANTHER" id="PTHR13453">
    <property type="entry name" value="KAT8 REGULATORY NSL COMPLEX SUBUNIT 2"/>
    <property type="match status" value="1"/>
</dbReference>
<name>A0AAV3ZJC5_9GAST</name>
<dbReference type="GO" id="GO:0005634">
    <property type="term" value="C:nucleus"/>
    <property type="evidence" value="ECO:0007669"/>
    <property type="project" value="UniProtKB-SubCell"/>
</dbReference>
<evidence type="ECO:0000256" key="1">
    <source>
        <dbReference type="ARBA" id="ARBA00004123"/>
    </source>
</evidence>
<feature type="compositionally biased region" description="Polar residues" evidence="14">
    <location>
        <begin position="500"/>
        <end position="526"/>
    </location>
</feature>
<comment type="function">
    <text evidence="12">Non-catalytic component of the NSL histone acetyltransferase complex, a multiprotein complex that mediates histone H4 acetylation at 'Lys-5'- and 'Lys-8' (H4K5ac and H4K8ac) at transcription start sites and promotes transcription initiation. Required for NSL complex stability and for transcription of intraciliary transport genes in both ciliated and non-ciliated cells by regulating histone H4 acetylation at 'Lys-5'- and 'Lys-12' (H4K5ac and H4K12ac). This is necessary for cilium assembly in ciliated cells and for organization of the microtubule cytoskeleton in non-ciliated cells. Required within the NSL complex to maintain nuclear architecture stability by promoting KAT8-mediated acetylation of lamin LMNA.</text>
</comment>
<dbReference type="AlphaFoldDB" id="A0AAV3ZJC5"/>
<dbReference type="InterPro" id="IPR026316">
    <property type="entry name" value="NSL2"/>
</dbReference>
<dbReference type="GO" id="GO:0044545">
    <property type="term" value="C:NSL complex"/>
    <property type="evidence" value="ECO:0007669"/>
    <property type="project" value="TreeGrafter"/>
</dbReference>
<evidence type="ECO:0000256" key="2">
    <source>
        <dbReference type="ARBA" id="ARBA00004173"/>
    </source>
</evidence>
<protein>
    <recommendedName>
        <fullName evidence="3">KAT8 regulatory NSL complex subunit 2</fullName>
    </recommendedName>
    <alternativeName>
        <fullName evidence="11">NSL complex protein NSL2</fullName>
    </alternativeName>
    <alternativeName>
        <fullName evidence="10">Non-specific lethal 2 homolog</fullName>
    </alternativeName>
</protein>
<proteinExistence type="predicted"/>
<reference evidence="16 17" key="1">
    <citation type="journal article" date="2021" name="Elife">
        <title>Chloroplast acquisition without the gene transfer in kleptoplastic sea slugs, Plakobranchus ocellatus.</title>
        <authorList>
            <person name="Maeda T."/>
            <person name="Takahashi S."/>
            <person name="Yoshida T."/>
            <person name="Shimamura S."/>
            <person name="Takaki Y."/>
            <person name="Nagai Y."/>
            <person name="Toyoda A."/>
            <person name="Suzuki Y."/>
            <person name="Arimoto A."/>
            <person name="Ishii H."/>
            <person name="Satoh N."/>
            <person name="Nishiyama T."/>
            <person name="Hasebe M."/>
            <person name="Maruyama T."/>
            <person name="Minagawa J."/>
            <person name="Obokata J."/>
            <person name="Shigenobu S."/>
        </authorList>
    </citation>
    <scope>NUCLEOTIDE SEQUENCE [LARGE SCALE GENOMIC DNA]</scope>
</reference>